<dbReference type="EMBL" id="BMAO01038921">
    <property type="protein sequence ID" value="GFR27794.1"/>
    <property type="molecule type" value="Genomic_DNA"/>
</dbReference>
<comment type="caution">
    <text evidence="8">The sequence shown here is derived from an EMBL/GenBank/DDBJ whole genome shotgun (WGS) entry which is preliminary data.</text>
</comment>
<evidence type="ECO:0000259" key="7">
    <source>
        <dbReference type="PROSITE" id="PS50923"/>
    </source>
</evidence>
<dbReference type="InterPro" id="IPR000436">
    <property type="entry name" value="Sushi_SCR_CCP_dom"/>
</dbReference>
<feature type="domain" description="Sushi" evidence="7">
    <location>
        <begin position="53"/>
        <end position="111"/>
    </location>
</feature>
<feature type="domain" description="Sushi" evidence="7">
    <location>
        <begin position="236"/>
        <end position="298"/>
    </location>
</feature>
<evidence type="ECO:0000256" key="1">
    <source>
        <dbReference type="ARBA" id="ARBA00022659"/>
    </source>
</evidence>
<dbReference type="AlphaFoldDB" id="A0A8X6HPX2"/>
<keyword evidence="3" id="KW-0677">Repeat</keyword>
<keyword evidence="5" id="KW-0325">Glycoprotein</keyword>
<dbReference type="CDD" id="cd00033">
    <property type="entry name" value="CCP"/>
    <property type="match status" value="3"/>
</dbReference>
<keyword evidence="9" id="KW-1185">Reference proteome</keyword>
<keyword evidence="2" id="KW-0732">Signal</keyword>
<evidence type="ECO:0000313" key="8">
    <source>
        <dbReference type="EMBL" id="GFR27794.1"/>
    </source>
</evidence>
<name>A0A8X6HPX2_TRICU</name>
<organism evidence="8 9">
    <name type="scientific">Trichonephila clavata</name>
    <name type="common">Joro spider</name>
    <name type="synonym">Nephila clavata</name>
    <dbReference type="NCBI Taxonomy" id="2740835"/>
    <lineage>
        <taxon>Eukaryota</taxon>
        <taxon>Metazoa</taxon>
        <taxon>Ecdysozoa</taxon>
        <taxon>Arthropoda</taxon>
        <taxon>Chelicerata</taxon>
        <taxon>Arachnida</taxon>
        <taxon>Araneae</taxon>
        <taxon>Araneomorphae</taxon>
        <taxon>Entelegynae</taxon>
        <taxon>Araneoidea</taxon>
        <taxon>Nephilidae</taxon>
        <taxon>Trichonephila</taxon>
    </lineage>
</organism>
<dbReference type="PANTHER" id="PTHR46393">
    <property type="entry name" value="SUSHI DOMAIN-CONTAINING PROTEIN"/>
    <property type="match status" value="1"/>
</dbReference>
<dbReference type="PANTHER" id="PTHR46393:SF7">
    <property type="entry name" value="COMPLEMENT C2"/>
    <property type="match status" value="1"/>
</dbReference>
<dbReference type="PROSITE" id="PS50923">
    <property type="entry name" value="SUSHI"/>
    <property type="match status" value="2"/>
</dbReference>
<dbReference type="OrthoDB" id="6425538at2759"/>
<protein>
    <submittedName>
        <fullName evidence="8">Protein lev-9</fullName>
    </submittedName>
</protein>
<dbReference type="SMART" id="SM00032">
    <property type="entry name" value="CCP"/>
    <property type="match status" value="4"/>
</dbReference>
<accession>A0A8X6HPX2</accession>
<sequence length="299" mass="33142">MILGGGYENLSSQYYNKLTITNIDQHHNGWYECLVTGFSPSDIFIQVINPVAAKCPKLEDGDFVIQYDNEQFVNSSAIFSCKGSNQKLVGSRVLTCMPNGQWSGYKPQCEKLCPEIPETEGMTITYTSDQSIGSLAVFHCFAPRVRTGVSRTTCEQNGEWKDPVPTCTLPTCLIDDLFKIVSKNVVPDMKTVSSENVPFNSTIDLTCEHGYWLSGYNKAKCGPNGIWEVSKAECFTGCPYPVNSQDSDLMIDPNRDHYRRGELVTLSCPSGQILSSEVVRLLCLNSGWSQSDLPHCINA</sequence>
<comment type="caution">
    <text evidence="6">Lacks conserved residue(s) required for the propagation of feature annotation.</text>
</comment>
<dbReference type="Gene3D" id="2.10.70.10">
    <property type="entry name" value="Complement Module, domain 1"/>
    <property type="match status" value="4"/>
</dbReference>
<keyword evidence="1 6" id="KW-0768">Sushi</keyword>
<evidence type="ECO:0000256" key="6">
    <source>
        <dbReference type="PROSITE-ProRule" id="PRU00302"/>
    </source>
</evidence>
<dbReference type="Proteomes" id="UP000887116">
    <property type="component" value="Unassembled WGS sequence"/>
</dbReference>
<proteinExistence type="predicted"/>
<evidence type="ECO:0000256" key="4">
    <source>
        <dbReference type="ARBA" id="ARBA00023157"/>
    </source>
</evidence>
<gene>
    <name evidence="8" type="primary">lev-9_3</name>
    <name evidence="8" type="ORF">TNCT_292521</name>
</gene>
<evidence type="ECO:0000256" key="3">
    <source>
        <dbReference type="ARBA" id="ARBA00022737"/>
    </source>
</evidence>
<dbReference type="Pfam" id="PF00084">
    <property type="entry name" value="Sushi"/>
    <property type="match status" value="3"/>
</dbReference>
<evidence type="ECO:0000256" key="5">
    <source>
        <dbReference type="ARBA" id="ARBA00023180"/>
    </source>
</evidence>
<dbReference type="SUPFAM" id="SSF57535">
    <property type="entry name" value="Complement control module/SCR domain"/>
    <property type="match status" value="4"/>
</dbReference>
<evidence type="ECO:0000256" key="2">
    <source>
        <dbReference type="ARBA" id="ARBA00022729"/>
    </source>
</evidence>
<reference evidence="8" key="1">
    <citation type="submission" date="2020-07" db="EMBL/GenBank/DDBJ databases">
        <title>Multicomponent nature underlies the extraordinary mechanical properties of spider dragline silk.</title>
        <authorList>
            <person name="Kono N."/>
            <person name="Nakamura H."/>
            <person name="Mori M."/>
            <person name="Yoshida Y."/>
            <person name="Ohtoshi R."/>
            <person name="Malay A.D."/>
            <person name="Moran D.A.P."/>
            <person name="Tomita M."/>
            <person name="Numata K."/>
            <person name="Arakawa K."/>
        </authorList>
    </citation>
    <scope>NUCLEOTIDE SEQUENCE</scope>
</reference>
<dbReference type="InterPro" id="IPR035976">
    <property type="entry name" value="Sushi/SCR/CCP_sf"/>
</dbReference>
<evidence type="ECO:0000313" key="9">
    <source>
        <dbReference type="Proteomes" id="UP000887116"/>
    </source>
</evidence>
<keyword evidence="4" id="KW-1015">Disulfide bond</keyword>